<dbReference type="GO" id="GO:0047472">
    <property type="term" value="F:3-carboxy-cis,cis-muconate cycloisomerase activity"/>
    <property type="evidence" value="ECO:0007669"/>
    <property type="project" value="UniProtKB-EC"/>
</dbReference>
<dbReference type="PROSITE" id="PS00163">
    <property type="entry name" value="FUMARATE_LYASES"/>
    <property type="match status" value="1"/>
</dbReference>
<evidence type="ECO:0000313" key="4">
    <source>
        <dbReference type="Proteomes" id="UP000193570"/>
    </source>
</evidence>
<dbReference type="InterPro" id="IPR019468">
    <property type="entry name" value="AdenyloSucc_lyase_C"/>
</dbReference>
<sequence>MTGTIASPLYAHLFPAGDVGRLFTDSAEVRAMMIVEGALAKVQGAAGTIPELSAAAIHRASLELQIDPGGLARATGENGVPVPSLVAAFRDAMQAPEHAQYLHWGATSQDIVDTGLMLRLRQVLGHYGDALDRLLDALAGLAETHARTPMAARTYGQHATPTAFGAVAASWGWPLLTLRAEIPALIDALPVSLSGAAGTAEALGPEAPVLRAALAEALGLADPGHSWHTDRTPVTAVAAWIARAASALAKIGEDLILAAQSDVREVRLAQAGGSSTMPQKQNPVAPSALVALAAQAHGLNATLQGAGAHRQQRDGAAWFTEWLTLPPLAQALAAALARAEEAVGGLEIDAAAMERVLSESQGLLAAEALSFALTARMSRPEAQAEVKALVREVVATGGHLRDAALAKWPEIDSGLFDPHVELGQAPAEAHAFAAAARQATAR</sequence>
<dbReference type="Gene3D" id="1.10.40.30">
    <property type="entry name" value="Fumarase/aspartase (C-terminal domain)"/>
    <property type="match status" value="1"/>
</dbReference>
<dbReference type="AlphaFoldDB" id="A0A1X6ZFJ9"/>
<comment type="similarity">
    <text evidence="1">Belongs to the class-II fumarase/aspartase family.</text>
</comment>
<dbReference type="Pfam" id="PF00206">
    <property type="entry name" value="Lyase_1"/>
    <property type="match status" value="1"/>
</dbReference>
<gene>
    <name evidence="3" type="primary">pcaB</name>
    <name evidence="3" type="ORF">ROJ8625_02482</name>
</gene>
<proteinExistence type="inferred from homology"/>
<dbReference type="InterPro" id="IPR020557">
    <property type="entry name" value="Fumarate_lyase_CS"/>
</dbReference>
<dbReference type="InterPro" id="IPR022761">
    <property type="entry name" value="Fumarate_lyase_N"/>
</dbReference>
<accession>A0A1X6ZFJ9</accession>
<dbReference type="InterPro" id="IPR000362">
    <property type="entry name" value="Fumarate_lyase_fam"/>
</dbReference>
<dbReference type="Gene3D" id="1.20.200.10">
    <property type="entry name" value="Fumarase/aspartase (Central domain)"/>
    <property type="match status" value="1"/>
</dbReference>
<evidence type="ECO:0000313" key="3">
    <source>
        <dbReference type="EMBL" id="SLN50242.1"/>
    </source>
</evidence>
<dbReference type="InterPro" id="IPR008948">
    <property type="entry name" value="L-Aspartase-like"/>
</dbReference>
<organism evidence="3 4">
    <name type="scientific">Roseivivax jejudonensis</name>
    <dbReference type="NCBI Taxonomy" id="1529041"/>
    <lineage>
        <taxon>Bacteria</taxon>
        <taxon>Pseudomonadati</taxon>
        <taxon>Pseudomonadota</taxon>
        <taxon>Alphaproteobacteria</taxon>
        <taxon>Rhodobacterales</taxon>
        <taxon>Roseobacteraceae</taxon>
        <taxon>Roseivivax</taxon>
    </lineage>
</organism>
<evidence type="ECO:0000259" key="2">
    <source>
        <dbReference type="SMART" id="SM00998"/>
    </source>
</evidence>
<dbReference type="PANTHER" id="PTHR43172:SF2">
    <property type="entry name" value="ADENYLOSUCCINATE LYASE C-TERMINAL DOMAIN-CONTAINING PROTEIN"/>
    <property type="match status" value="1"/>
</dbReference>
<dbReference type="PRINTS" id="PR00149">
    <property type="entry name" value="FUMRATELYASE"/>
</dbReference>
<dbReference type="RefSeq" id="WP_085792167.1">
    <property type="nucleotide sequence ID" value="NZ_FWFK01000004.1"/>
</dbReference>
<dbReference type="GO" id="GO:0016829">
    <property type="term" value="F:lyase activity"/>
    <property type="evidence" value="ECO:0007669"/>
    <property type="project" value="UniProtKB-ARBA"/>
</dbReference>
<reference evidence="3 4" key="1">
    <citation type="submission" date="2017-03" db="EMBL/GenBank/DDBJ databases">
        <authorList>
            <person name="Afonso C.L."/>
            <person name="Miller P.J."/>
            <person name="Scott M.A."/>
            <person name="Spackman E."/>
            <person name="Goraichik I."/>
            <person name="Dimitrov K.M."/>
            <person name="Suarez D.L."/>
            <person name="Swayne D.E."/>
        </authorList>
    </citation>
    <scope>NUCLEOTIDE SEQUENCE [LARGE SCALE GENOMIC DNA]</scope>
    <source>
        <strain evidence="3 4">CECT 8625</strain>
    </source>
</reference>
<evidence type="ECO:0000256" key="1">
    <source>
        <dbReference type="ARBA" id="ARBA00034772"/>
    </source>
</evidence>
<dbReference type="EMBL" id="FWFK01000004">
    <property type="protein sequence ID" value="SLN50242.1"/>
    <property type="molecule type" value="Genomic_DNA"/>
</dbReference>
<name>A0A1X6ZFJ9_9RHOB</name>
<dbReference type="Proteomes" id="UP000193570">
    <property type="component" value="Unassembled WGS sequence"/>
</dbReference>
<keyword evidence="4" id="KW-1185">Reference proteome</keyword>
<protein>
    <submittedName>
        <fullName evidence="3">3-carboxy-cis,cis-muconate cycloisomerase</fullName>
        <ecNumber evidence="3">5.5.1.2</ecNumber>
    </submittedName>
</protein>
<dbReference type="SMART" id="SM00998">
    <property type="entry name" value="ADSL_C"/>
    <property type="match status" value="1"/>
</dbReference>
<dbReference type="SUPFAM" id="SSF48557">
    <property type="entry name" value="L-aspartase-like"/>
    <property type="match status" value="1"/>
</dbReference>
<feature type="domain" description="Adenylosuccinate lyase C-terminal" evidence="2">
    <location>
        <begin position="361"/>
        <end position="433"/>
    </location>
</feature>
<dbReference type="PRINTS" id="PR00145">
    <property type="entry name" value="ARGSUCLYASE"/>
</dbReference>
<dbReference type="PANTHER" id="PTHR43172">
    <property type="entry name" value="ADENYLOSUCCINATE LYASE"/>
    <property type="match status" value="1"/>
</dbReference>
<dbReference type="EC" id="5.5.1.2" evidence="3"/>
<dbReference type="OrthoDB" id="9768878at2"/>
<keyword evidence="3" id="KW-0413">Isomerase</keyword>